<dbReference type="OrthoDB" id="10557965at2759"/>
<protein>
    <submittedName>
        <fullName evidence="2">Uncharacterized protein</fullName>
    </submittedName>
</protein>
<feature type="transmembrane region" description="Helical" evidence="1">
    <location>
        <begin position="52"/>
        <end position="74"/>
    </location>
</feature>
<gene>
    <name evidence="2" type="ORF">TRFO_06802</name>
</gene>
<evidence type="ECO:0000313" key="3">
    <source>
        <dbReference type="Proteomes" id="UP000179807"/>
    </source>
</evidence>
<keyword evidence="1" id="KW-0812">Transmembrane</keyword>
<dbReference type="GeneID" id="94828015"/>
<keyword evidence="1" id="KW-1133">Transmembrane helix</keyword>
<organism evidence="2 3">
    <name type="scientific">Tritrichomonas foetus</name>
    <dbReference type="NCBI Taxonomy" id="1144522"/>
    <lineage>
        <taxon>Eukaryota</taxon>
        <taxon>Metamonada</taxon>
        <taxon>Parabasalia</taxon>
        <taxon>Tritrichomonadida</taxon>
        <taxon>Tritrichomonadidae</taxon>
        <taxon>Tritrichomonas</taxon>
    </lineage>
</organism>
<dbReference type="AlphaFoldDB" id="A0A1J4K0W6"/>
<feature type="transmembrane region" description="Helical" evidence="1">
    <location>
        <begin position="6"/>
        <end position="31"/>
    </location>
</feature>
<dbReference type="EMBL" id="MLAK01000838">
    <property type="protein sequence ID" value="OHT03141.1"/>
    <property type="molecule type" value="Genomic_DNA"/>
</dbReference>
<evidence type="ECO:0000313" key="2">
    <source>
        <dbReference type="EMBL" id="OHT03141.1"/>
    </source>
</evidence>
<keyword evidence="3" id="KW-1185">Reference proteome</keyword>
<dbReference type="VEuPathDB" id="TrichDB:TRFO_06802"/>
<dbReference type="Proteomes" id="UP000179807">
    <property type="component" value="Unassembled WGS sequence"/>
</dbReference>
<feature type="transmembrane region" description="Helical" evidence="1">
    <location>
        <begin position="182"/>
        <end position="204"/>
    </location>
</feature>
<feature type="transmembrane region" description="Helical" evidence="1">
    <location>
        <begin position="80"/>
        <end position="99"/>
    </location>
</feature>
<accession>A0A1J4K0W6</accession>
<dbReference type="RefSeq" id="XP_068356277.1">
    <property type="nucleotide sequence ID" value="XM_068493311.1"/>
</dbReference>
<dbReference type="PROSITE" id="PS51257">
    <property type="entry name" value="PROKAR_LIPOPROTEIN"/>
    <property type="match status" value="1"/>
</dbReference>
<keyword evidence="1" id="KW-0472">Membrane</keyword>
<reference evidence="2" key="1">
    <citation type="submission" date="2016-10" db="EMBL/GenBank/DDBJ databases">
        <authorList>
            <person name="Benchimol M."/>
            <person name="Almeida L.G."/>
            <person name="Vasconcelos A.T."/>
            <person name="Perreira-Neves A."/>
            <person name="Rosa I.A."/>
            <person name="Tasca T."/>
            <person name="Bogo M.R."/>
            <person name="de Souza W."/>
        </authorList>
    </citation>
    <scope>NUCLEOTIDE SEQUENCE [LARGE SCALE GENOMIC DNA]</scope>
    <source>
        <strain evidence="2">K</strain>
    </source>
</reference>
<sequence>MEFKLFMINFTFTIVGLSCIMGIVGLAVYMSHWYSLMNEEIWKEFFGKTDRNLGISASTFLTLTVITAVLSFSFEYTTHFLIVSGILQIPSIILTVIILTRLTDQKYENALELFKNNYYSDSLSMITFKAYELYLCDGLYNESLPNYTQTCSKTDAFSNMTACCDDDLNISILLRTITARNWMLSFFLCWIIGFTILLPISIIVCIKFRSSSRI</sequence>
<evidence type="ECO:0000256" key="1">
    <source>
        <dbReference type="SAM" id="Phobius"/>
    </source>
</evidence>
<proteinExistence type="predicted"/>
<comment type="caution">
    <text evidence="2">The sequence shown here is derived from an EMBL/GenBank/DDBJ whole genome shotgun (WGS) entry which is preliminary data.</text>
</comment>
<name>A0A1J4K0W6_9EUKA</name>